<dbReference type="InterPro" id="IPR020904">
    <property type="entry name" value="Sc_DH/Rdtase_CS"/>
</dbReference>
<dbReference type="EC" id="1.1.1.100" evidence="5"/>
<sequence length="243" mass="26034">MSEQEQKIALVTGASDGIGKETARQLAQQGLQVLIGSRSLEKGQKVVEAFAAAGLSVGLVQLDVTDRESIEKAAQQVGEQYGRLDVLVNNAGIALDRTPLSEMSIEDFTLTFQTNVIGTFSVTKLFLPLIRKSSQGRIVIVSSRLASLLNMSDENSRYYSVVLPSYAASKAALNALTIHFARELKDSGIKVNAVEPGLTATRYVTLEGAQPVEVGAESSVKYALIGDDGPTGGFFDREGVHVW</sequence>
<dbReference type="Proteomes" id="UP000315750">
    <property type="component" value="Chromosome"/>
</dbReference>
<dbReference type="EMBL" id="CP036278">
    <property type="protein sequence ID" value="QDU54280.1"/>
    <property type="molecule type" value="Genomic_DNA"/>
</dbReference>
<organism evidence="5 6">
    <name type="scientific">Aeoliella mucimassa</name>
    <dbReference type="NCBI Taxonomy" id="2527972"/>
    <lineage>
        <taxon>Bacteria</taxon>
        <taxon>Pseudomonadati</taxon>
        <taxon>Planctomycetota</taxon>
        <taxon>Planctomycetia</taxon>
        <taxon>Pirellulales</taxon>
        <taxon>Lacipirellulaceae</taxon>
        <taxon>Aeoliella</taxon>
    </lineage>
</organism>
<gene>
    <name evidence="5" type="primary">fabG_2</name>
    <name evidence="5" type="ORF">Pan181_04610</name>
</gene>
<dbReference type="PROSITE" id="PS00061">
    <property type="entry name" value="ADH_SHORT"/>
    <property type="match status" value="1"/>
</dbReference>
<dbReference type="SUPFAM" id="SSF51735">
    <property type="entry name" value="NAD(P)-binding Rossmann-fold domains"/>
    <property type="match status" value="1"/>
</dbReference>
<keyword evidence="2" id="KW-0521">NADP</keyword>
<dbReference type="Pfam" id="PF00106">
    <property type="entry name" value="adh_short"/>
    <property type="match status" value="1"/>
</dbReference>
<dbReference type="Gene3D" id="3.40.50.720">
    <property type="entry name" value="NAD(P)-binding Rossmann-like Domain"/>
    <property type="match status" value="1"/>
</dbReference>
<dbReference type="PRINTS" id="PR00080">
    <property type="entry name" value="SDRFAMILY"/>
</dbReference>
<protein>
    <submittedName>
        <fullName evidence="5">3-oxoacyl-[acyl-carrier-protein] reductase FabG</fullName>
        <ecNumber evidence="5">1.1.1.100</ecNumber>
    </submittedName>
</protein>
<evidence type="ECO:0000256" key="4">
    <source>
        <dbReference type="RuleBase" id="RU000363"/>
    </source>
</evidence>
<evidence type="ECO:0000313" key="6">
    <source>
        <dbReference type="Proteomes" id="UP000315750"/>
    </source>
</evidence>
<reference evidence="5 6" key="1">
    <citation type="submission" date="2019-02" db="EMBL/GenBank/DDBJ databases">
        <title>Deep-cultivation of Planctomycetes and their phenomic and genomic characterization uncovers novel biology.</title>
        <authorList>
            <person name="Wiegand S."/>
            <person name="Jogler M."/>
            <person name="Boedeker C."/>
            <person name="Pinto D."/>
            <person name="Vollmers J."/>
            <person name="Rivas-Marin E."/>
            <person name="Kohn T."/>
            <person name="Peeters S.H."/>
            <person name="Heuer A."/>
            <person name="Rast P."/>
            <person name="Oberbeckmann S."/>
            <person name="Bunk B."/>
            <person name="Jeske O."/>
            <person name="Meyerdierks A."/>
            <person name="Storesund J.E."/>
            <person name="Kallscheuer N."/>
            <person name="Luecker S."/>
            <person name="Lage O.M."/>
            <person name="Pohl T."/>
            <person name="Merkel B.J."/>
            <person name="Hornburger P."/>
            <person name="Mueller R.-W."/>
            <person name="Bruemmer F."/>
            <person name="Labrenz M."/>
            <person name="Spormann A.M."/>
            <person name="Op den Camp H."/>
            <person name="Overmann J."/>
            <person name="Amann R."/>
            <person name="Jetten M.S.M."/>
            <person name="Mascher T."/>
            <person name="Medema M.H."/>
            <person name="Devos D.P."/>
            <person name="Kaster A.-K."/>
            <person name="Ovreas L."/>
            <person name="Rohde M."/>
            <person name="Galperin M.Y."/>
            <person name="Jogler C."/>
        </authorList>
    </citation>
    <scope>NUCLEOTIDE SEQUENCE [LARGE SCALE GENOMIC DNA]</scope>
    <source>
        <strain evidence="5 6">Pan181</strain>
    </source>
</reference>
<dbReference type="RefSeq" id="WP_145245281.1">
    <property type="nucleotide sequence ID" value="NZ_CP036278.1"/>
</dbReference>
<dbReference type="InterPro" id="IPR002347">
    <property type="entry name" value="SDR_fam"/>
</dbReference>
<dbReference type="GO" id="GO:0004316">
    <property type="term" value="F:3-oxoacyl-[acyl-carrier-protein] reductase (NADPH) activity"/>
    <property type="evidence" value="ECO:0007669"/>
    <property type="project" value="UniProtKB-EC"/>
</dbReference>
<dbReference type="AlphaFoldDB" id="A0A518AHT1"/>
<dbReference type="KEGG" id="amuc:Pan181_04610"/>
<comment type="similarity">
    <text evidence="1 4">Belongs to the short-chain dehydrogenases/reductases (SDR) family.</text>
</comment>
<evidence type="ECO:0000256" key="2">
    <source>
        <dbReference type="ARBA" id="ARBA00022857"/>
    </source>
</evidence>
<dbReference type="InterPro" id="IPR045313">
    <property type="entry name" value="CBR1-like"/>
</dbReference>
<name>A0A518AHT1_9BACT</name>
<keyword evidence="3 5" id="KW-0560">Oxidoreductase</keyword>
<keyword evidence="6" id="KW-1185">Reference proteome</keyword>
<proteinExistence type="inferred from homology"/>
<dbReference type="PANTHER" id="PTHR43490">
    <property type="entry name" value="(+)-NEOMENTHOL DEHYDROGENASE"/>
    <property type="match status" value="1"/>
</dbReference>
<accession>A0A518AHT1</accession>
<evidence type="ECO:0000256" key="3">
    <source>
        <dbReference type="ARBA" id="ARBA00023002"/>
    </source>
</evidence>
<evidence type="ECO:0000313" key="5">
    <source>
        <dbReference type="EMBL" id="QDU54280.1"/>
    </source>
</evidence>
<dbReference type="InterPro" id="IPR036291">
    <property type="entry name" value="NAD(P)-bd_dom_sf"/>
</dbReference>
<dbReference type="CDD" id="cd05324">
    <property type="entry name" value="carb_red_PTCR-like_SDR_c"/>
    <property type="match status" value="1"/>
</dbReference>
<dbReference type="PRINTS" id="PR00081">
    <property type="entry name" value="GDHRDH"/>
</dbReference>
<evidence type="ECO:0000256" key="1">
    <source>
        <dbReference type="ARBA" id="ARBA00006484"/>
    </source>
</evidence>
<dbReference type="OrthoDB" id="5786478at2"/>
<dbReference type="PANTHER" id="PTHR43490:SF99">
    <property type="entry name" value="SHORT-CHAIN DEHYDROGENASE_REDUCTASE"/>
    <property type="match status" value="1"/>
</dbReference>